<feature type="transmembrane region" description="Helical" evidence="1">
    <location>
        <begin position="46"/>
        <end position="65"/>
    </location>
</feature>
<sequence length="85" mass="9416">MKLRLSFFMGLLLIGLAMQMTVDLFQGVSASGINRLVNLFSFSGNVARLISQTLTVVLIMIAYCFGFRALIYKKICLSESCALEN</sequence>
<keyword evidence="1" id="KW-0812">Transmembrane</keyword>
<protein>
    <submittedName>
        <fullName evidence="2">Uncharacterized protein</fullName>
    </submittedName>
</protein>
<gene>
    <name evidence="2" type="ORF">FLL45_15890</name>
</gene>
<dbReference type="Proteomes" id="UP000317839">
    <property type="component" value="Unassembled WGS sequence"/>
</dbReference>
<evidence type="ECO:0000256" key="1">
    <source>
        <dbReference type="SAM" id="Phobius"/>
    </source>
</evidence>
<evidence type="ECO:0000313" key="2">
    <source>
        <dbReference type="EMBL" id="TQV72944.1"/>
    </source>
</evidence>
<comment type="caution">
    <text evidence="2">The sequence shown here is derived from an EMBL/GenBank/DDBJ whole genome shotgun (WGS) entry which is preliminary data.</text>
</comment>
<proteinExistence type="predicted"/>
<reference evidence="2 3" key="1">
    <citation type="submission" date="2019-06" db="EMBL/GenBank/DDBJ databases">
        <title>Draft genome of Aliikangiella marina GYP-15.</title>
        <authorList>
            <person name="Wang G."/>
        </authorList>
    </citation>
    <scope>NUCLEOTIDE SEQUENCE [LARGE SCALE GENOMIC DNA]</scope>
    <source>
        <strain evidence="2 3">GYP-15</strain>
    </source>
</reference>
<dbReference type="RefSeq" id="WP_142943083.1">
    <property type="nucleotide sequence ID" value="NZ_VIKR01000004.1"/>
</dbReference>
<dbReference type="AlphaFoldDB" id="A0A545T6T9"/>
<dbReference type="EMBL" id="VIKR01000004">
    <property type="protein sequence ID" value="TQV72944.1"/>
    <property type="molecule type" value="Genomic_DNA"/>
</dbReference>
<evidence type="ECO:0000313" key="3">
    <source>
        <dbReference type="Proteomes" id="UP000317839"/>
    </source>
</evidence>
<organism evidence="2 3">
    <name type="scientific">Aliikangiella marina</name>
    <dbReference type="NCBI Taxonomy" id="1712262"/>
    <lineage>
        <taxon>Bacteria</taxon>
        <taxon>Pseudomonadati</taxon>
        <taxon>Pseudomonadota</taxon>
        <taxon>Gammaproteobacteria</taxon>
        <taxon>Oceanospirillales</taxon>
        <taxon>Pleioneaceae</taxon>
        <taxon>Aliikangiella</taxon>
    </lineage>
</organism>
<name>A0A545T6T9_9GAMM</name>
<keyword evidence="1" id="KW-0472">Membrane</keyword>
<accession>A0A545T6T9</accession>
<keyword evidence="1" id="KW-1133">Transmembrane helix</keyword>
<keyword evidence="3" id="KW-1185">Reference proteome</keyword>